<keyword evidence="3" id="KW-1185">Reference proteome</keyword>
<dbReference type="Gene3D" id="3.40.50.300">
    <property type="entry name" value="P-loop containing nucleotide triphosphate hydrolases"/>
    <property type="match status" value="1"/>
</dbReference>
<dbReference type="PANTHER" id="PTHR37816">
    <property type="entry name" value="YALI0E33011P"/>
    <property type="match status" value="1"/>
</dbReference>
<gene>
    <name evidence="2" type="ORF">PSECIP111854_04045</name>
    <name evidence="1" type="ORF">PSECIP111951_02658</name>
</gene>
<comment type="caution">
    <text evidence="2">The sequence shown here is derived from an EMBL/GenBank/DDBJ whole genome shotgun (WGS) entry which is preliminary data.</text>
</comment>
<reference evidence="2 4" key="1">
    <citation type="submission" date="2022-07" db="EMBL/GenBank/DDBJ databases">
        <authorList>
            <person name="Criscuolo A."/>
        </authorList>
    </citation>
    <scope>NUCLEOTIDE SEQUENCE</scope>
    <source>
        <strain evidence="4">CIP 111951</strain>
        <strain evidence="2">CIP111854</strain>
        <strain evidence="1">CIP111951</strain>
    </source>
</reference>
<dbReference type="SUPFAM" id="SSF52540">
    <property type="entry name" value="P-loop containing nucleoside triphosphate hydrolases"/>
    <property type="match status" value="1"/>
</dbReference>
<accession>A0A9W4R564</accession>
<evidence type="ECO:0000313" key="4">
    <source>
        <dbReference type="Proteomes" id="UP001152485"/>
    </source>
</evidence>
<dbReference type="AlphaFoldDB" id="A0A9W4R564"/>
<dbReference type="EMBL" id="CAMAPD010000012">
    <property type="protein sequence ID" value="CAH9062270.1"/>
    <property type="molecule type" value="Genomic_DNA"/>
</dbReference>
<dbReference type="InterPro" id="IPR052922">
    <property type="entry name" value="Cytidylate_Kinase-2"/>
</dbReference>
<sequence>MKKITIFGKPGSGKSVLSQKMALATGIQLHQLDSIYYKKSGVPLSKGEFNAIHDDILANECWIIDGLGPISAFKRRLEAADTLIYIDLPYLTCYWLVTKRLFKSFYEKPIGWPDGSSVVQGTINSFKTLRLCPTFWNKQFLEQLNTQTSSTKSLHVIKSISELEQFCKSTLISN</sequence>
<evidence type="ECO:0000313" key="2">
    <source>
        <dbReference type="EMBL" id="CAH9067207.1"/>
    </source>
</evidence>
<evidence type="ECO:0000313" key="1">
    <source>
        <dbReference type="EMBL" id="CAH9062270.1"/>
    </source>
</evidence>
<protein>
    <recommendedName>
        <fullName evidence="5">Adenylate kinase</fullName>
    </recommendedName>
</protein>
<name>A0A9W4R564_9GAMM</name>
<dbReference type="PANTHER" id="PTHR37816:SF3">
    <property type="entry name" value="MODULATES DNA TOPOLOGY"/>
    <property type="match status" value="1"/>
</dbReference>
<evidence type="ECO:0008006" key="5">
    <source>
        <dbReference type="Google" id="ProtNLM"/>
    </source>
</evidence>
<dbReference type="RefSeq" id="WP_261593940.1">
    <property type="nucleotide sequence ID" value="NZ_CAMAPC010000031.1"/>
</dbReference>
<dbReference type="EMBL" id="CAMAPC010000031">
    <property type="protein sequence ID" value="CAH9067207.1"/>
    <property type="molecule type" value="Genomic_DNA"/>
</dbReference>
<dbReference type="InterPro" id="IPR027417">
    <property type="entry name" value="P-loop_NTPase"/>
</dbReference>
<evidence type="ECO:0000313" key="3">
    <source>
        <dbReference type="Proteomes" id="UP001152467"/>
    </source>
</evidence>
<proteinExistence type="predicted"/>
<dbReference type="Proteomes" id="UP001152467">
    <property type="component" value="Unassembled WGS sequence"/>
</dbReference>
<dbReference type="Proteomes" id="UP001152485">
    <property type="component" value="Unassembled WGS sequence"/>
</dbReference>
<organism evidence="2 3">
    <name type="scientific">Pseudoalteromonas holothuriae</name>
    <dbReference type="NCBI Taxonomy" id="2963714"/>
    <lineage>
        <taxon>Bacteria</taxon>
        <taxon>Pseudomonadati</taxon>
        <taxon>Pseudomonadota</taxon>
        <taxon>Gammaproteobacteria</taxon>
        <taxon>Alteromonadales</taxon>
        <taxon>Pseudoalteromonadaceae</taxon>
        <taxon>Pseudoalteromonas</taxon>
    </lineage>
</organism>